<dbReference type="PROSITE" id="PS50893">
    <property type="entry name" value="ABC_TRANSPORTER_2"/>
    <property type="match status" value="2"/>
</dbReference>
<feature type="domain" description="ABC transporter" evidence="11">
    <location>
        <begin position="752"/>
        <end position="993"/>
    </location>
</feature>
<reference evidence="13 14" key="1">
    <citation type="journal article" date="2010" name="Nat. Biotechnol.">
        <title>Genome sequence of the model mushroom Schizophyllum commune.</title>
        <authorList>
            <person name="Ohm R.A."/>
            <person name="de Jong J.F."/>
            <person name="Lugones L.G."/>
            <person name="Aerts A."/>
            <person name="Kothe E."/>
            <person name="Stajich J.E."/>
            <person name="de Vries R.P."/>
            <person name="Record E."/>
            <person name="Levasseur A."/>
            <person name="Baker S.E."/>
            <person name="Bartholomew K.A."/>
            <person name="Coutinho P.M."/>
            <person name="Erdmann S."/>
            <person name="Fowler T.J."/>
            <person name="Gathman A.C."/>
            <person name="Lombard V."/>
            <person name="Henrissat B."/>
            <person name="Knabe N."/>
            <person name="Kuees U."/>
            <person name="Lilly W.W."/>
            <person name="Lindquist E."/>
            <person name="Lucas S."/>
            <person name="Magnuson J.K."/>
            <person name="Piumi F."/>
            <person name="Raudaskoski M."/>
            <person name="Salamov A."/>
            <person name="Schmutz J."/>
            <person name="Schwarze F.W.M.R."/>
            <person name="vanKuyk P.A."/>
            <person name="Horton J.S."/>
            <person name="Grigoriev I.V."/>
            <person name="Woesten H.A.B."/>
        </authorList>
    </citation>
    <scope>NUCLEOTIDE SEQUENCE [LARGE SCALE GENOMIC DNA]</scope>
    <source>
        <strain evidence="14">H4-8 / FGSC 9210</strain>
    </source>
</reference>
<dbReference type="SMART" id="SM00382">
    <property type="entry name" value="AAA"/>
    <property type="match status" value="2"/>
</dbReference>
<dbReference type="GeneID" id="9594574"/>
<dbReference type="CDD" id="cd18596">
    <property type="entry name" value="ABC_6TM_VMR1_D1_like"/>
    <property type="match status" value="1"/>
</dbReference>
<dbReference type="PROSITE" id="PS00211">
    <property type="entry name" value="ABC_TRANSPORTER_1"/>
    <property type="match status" value="1"/>
</dbReference>
<accession>D8PRU9</accession>
<dbReference type="KEGG" id="scm:SCHCO_02610601"/>
<feature type="transmembrane region" description="Helical" evidence="10">
    <location>
        <begin position="568"/>
        <end position="587"/>
    </location>
</feature>
<evidence type="ECO:0000313" key="13">
    <source>
        <dbReference type="EMBL" id="EFJ03876.1"/>
    </source>
</evidence>
<feature type="compositionally biased region" description="Polar residues" evidence="9">
    <location>
        <begin position="451"/>
        <end position="460"/>
    </location>
</feature>
<evidence type="ECO:0000256" key="4">
    <source>
        <dbReference type="ARBA" id="ARBA00022737"/>
    </source>
</evidence>
<dbReference type="InterPro" id="IPR011527">
    <property type="entry name" value="ABC1_TM_dom"/>
</dbReference>
<evidence type="ECO:0000256" key="10">
    <source>
        <dbReference type="SAM" id="Phobius"/>
    </source>
</evidence>
<protein>
    <recommendedName>
        <fullName evidence="15">P-loop containing nucleoside triphosphate hydrolase protein</fullName>
    </recommendedName>
</protein>
<dbReference type="FunFam" id="3.40.50.300:FF:000838">
    <property type="entry name" value="ABC multidrug transporter (Eurofung)"/>
    <property type="match status" value="1"/>
</dbReference>
<feature type="transmembrane region" description="Helical" evidence="10">
    <location>
        <begin position="246"/>
        <end position="265"/>
    </location>
</feature>
<dbReference type="EMBL" id="GL377302">
    <property type="protein sequence ID" value="EFJ03876.1"/>
    <property type="molecule type" value="Genomic_DNA"/>
</dbReference>
<evidence type="ECO:0000259" key="12">
    <source>
        <dbReference type="PROSITE" id="PS50929"/>
    </source>
</evidence>
<dbReference type="CDD" id="cd03250">
    <property type="entry name" value="ABCC_MRP_domain1"/>
    <property type="match status" value="1"/>
</dbReference>
<keyword evidence="2" id="KW-0813">Transport</keyword>
<feature type="region of interest" description="Disordered" evidence="9">
    <location>
        <begin position="450"/>
        <end position="519"/>
    </location>
</feature>
<feature type="domain" description="ABC transmembrane type-1" evidence="12">
    <location>
        <begin position="1056"/>
        <end position="1336"/>
    </location>
</feature>
<keyword evidence="7 10" id="KW-1133">Transmembrane helix</keyword>
<feature type="transmembrane region" description="Helical" evidence="10">
    <location>
        <begin position="358"/>
        <end position="379"/>
    </location>
</feature>
<organism evidence="14">
    <name type="scientific">Schizophyllum commune (strain H4-8 / FGSC 9210)</name>
    <name type="common">Split gill fungus</name>
    <dbReference type="NCBI Taxonomy" id="578458"/>
    <lineage>
        <taxon>Eukaryota</taxon>
        <taxon>Fungi</taxon>
        <taxon>Dikarya</taxon>
        <taxon>Basidiomycota</taxon>
        <taxon>Agaricomycotina</taxon>
        <taxon>Agaricomycetes</taxon>
        <taxon>Agaricomycetidae</taxon>
        <taxon>Agaricales</taxon>
        <taxon>Schizophyllaceae</taxon>
        <taxon>Schizophyllum</taxon>
    </lineage>
</organism>
<feature type="transmembrane region" description="Helical" evidence="10">
    <location>
        <begin position="1281"/>
        <end position="1301"/>
    </location>
</feature>
<dbReference type="InterPro" id="IPR036640">
    <property type="entry name" value="ABC1_TM_sf"/>
</dbReference>
<feature type="transmembrane region" description="Helical" evidence="10">
    <location>
        <begin position="1095"/>
        <end position="1122"/>
    </location>
</feature>
<dbReference type="InterPro" id="IPR003439">
    <property type="entry name" value="ABC_transporter-like_ATP-bd"/>
</dbReference>
<dbReference type="HOGENOM" id="CLU_000604_27_6_1"/>
<dbReference type="SUPFAM" id="SSF90123">
    <property type="entry name" value="ABC transporter transmembrane region"/>
    <property type="match status" value="2"/>
</dbReference>
<evidence type="ECO:0000256" key="8">
    <source>
        <dbReference type="ARBA" id="ARBA00023136"/>
    </source>
</evidence>
<dbReference type="InterPro" id="IPR027417">
    <property type="entry name" value="P-loop_NTPase"/>
</dbReference>
<feature type="transmembrane region" description="Helical" evidence="10">
    <location>
        <begin position="1187"/>
        <end position="1210"/>
    </location>
</feature>
<dbReference type="OMA" id="EACIFGY"/>
<feature type="transmembrane region" description="Helical" evidence="10">
    <location>
        <begin position="399"/>
        <end position="422"/>
    </location>
</feature>
<dbReference type="FunCoup" id="D8PRU9">
    <property type="interactions" value="34"/>
</dbReference>
<evidence type="ECO:0000256" key="2">
    <source>
        <dbReference type="ARBA" id="ARBA00022448"/>
    </source>
</evidence>
<feature type="transmembrane region" description="Helical" evidence="10">
    <location>
        <begin position="1052"/>
        <end position="1075"/>
    </location>
</feature>
<evidence type="ECO:0008006" key="15">
    <source>
        <dbReference type="Google" id="ProtNLM"/>
    </source>
</evidence>
<dbReference type="InParanoid" id="D8PRU9"/>
<feature type="domain" description="ABC transmembrane type-1" evidence="12">
    <location>
        <begin position="359"/>
        <end position="710"/>
    </location>
</feature>
<evidence type="ECO:0000256" key="5">
    <source>
        <dbReference type="ARBA" id="ARBA00022741"/>
    </source>
</evidence>
<name>D8PRU9_SCHCM</name>
<evidence type="ECO:0000313" key="14">
    <source>
        <dbReference type="Proteomes" id="UP000007431"/>
    </source>
</evidence>
<dbReference type="InterPro" id="IPR017871">
    <property type="entry name" value="ABC_transporter-like_CS"/>
</dbReference>
<dbReference type="RefSeq" id="XP_003038778.1">
    <property type="nucleotide sequence ID" value="XM_003038732.1"/>
</dbReference>
<feature type="compositionally biased region" description="Basic and acidic residues" evidence="9">
    <location>
        <begin position="507"/>
        <end position="517"/>
    </location>
</feature>
<evidence type="ECO:0000256" key="9">
    <source>
        <dbReference type="SAM" id="MobiDB-lite"/>
    </source>
</evidence>
<evidence type="ECO:0000256" key="7">
    <source>
        <dbReference type="ARBA" id="ARBA00022989"/>
    </source>
</evidence>
<feature type="transmembrane region" description="Helical" evidence="10">
    <location>
        <begin position="1230"/>
        <end position="1251"/>
    </location>
</feature>
<feature type="compositionally biased region" description="Low complexity" evidence="9">
    <location>
        <begin position="486"/>
        <end position="502"/>
    </location>
</feature>
<dbReference type="SUPFAM" id="SSF52540">
    <property type="entry name" value="P-loop containing nucleoside triphosphate hydrolases"/>
    <property type="match status" value="2"/>
</dbReference>
<dbReference type="PROSITE" id="PS50929">
    <property type="entry name" value="ABC_TM1F"/>
    <property type="match status" value="2"/>
</dbReference>
<dbReference type="VEuPathDB" id="FungiDB:SCHCODRAFT_02610601"/>
<dbReference type="Proteomes" id="UP000007431">
    <property type="component" value="Unassembled WGS sequence"/>
</dbReference>
<evidence type="ECO:0000256" key="3">
    <source>
        <dbReference type="ARBA" id="ARBA00022692"/>
    </source>
</evidence>
<dbReference type="GO" id="GO:0016020">
    <property type="term" value="C:membrane"/>
    <property type="evidence" value="ECO:0007669"/>
    <property type="project" value="UniProtKB-SubCell"/>
</dbReference>
<feature type="transmembrane region" description="Helical" evidence="10">
    <location>
        <begin position="207"/>
        <end position="226"/>
    </location>
</feature>
<keyword evidence="14" id="KW-1185">Reference proteome</keyword>
<dbReference type="OrthoDB" id="6500128at2759"/>
<dbReference type="GO" id="GO:0140359">
    <property type="term" value="F:ABC-type transporter activity"/>
    <property type="evidence" value="ECO:0007669"/>
    <property type="project" value="InterPro"/>
</dbReference>
<feature type="domain" description="ABC transporter" evidence="11">
    <location>
        <begin position="1373"/>
        <end position="1610"/>
    </location>
</feature>
<dbReference type="Gene3D" id="3.40.50.300">
    <property type="entry name" value="P-loop containing nucleotide triphosphate hydrolases"/>
    <property type="match status" value="2"/>
</dbReference>
<dbReference type="eggNOG" id="KOG0054">
    <property type="taxonomic scope" value="Eukaryota"/>
</dbReference>
<feature type="transmembrane region" description="Helical" evidence="10">
    <location>
        <begin position="543"/>
        <end position="562"/>
    </location>
</feature>
<evidence type="ECO:0000256" key="1">
    <source>
        <dbReference type="ARBA" id="ARBA00004141"/>
    </source>
</evidence>
<keyword evidence="4" id="KW-0677">Repeat</keyword>
<feature type="transmembrane region" description="Helical" evidence="10">
    <location>
        <begin position="47"/>
        <end position="66"/>
    </location>
</feature>
<feature type="transmembrane region" description="Helical" evidence="10">
    <location>
        <begin position="118"/>
        <end position="137"/>
    </location>
</feature>
<dbReference type="Pfam" id="PF00005">
    <property type="entry name" value="ABC_tran"/>
    <property type="match status" value="2"/>
</dbReference>
<keyword evidence="6" id="KW-0067">ATP-binding</keyword>
<evidence type="ECO:0000259" key="11">
    <source>
        <dbReference type="PROSITE" id="PS50893"/>
    </source>
</evidence>
<proteinExistence type="predicted"/>
<dbReference type="GO" id="GO:0016887">
    <property type="term" value="F:ATP hydrolysis activity"/>
    <property type="evidence" value="ECO:0007669"/>
    <property type="project" value="InterPro"/>
</dbReference>
<gene>
    <name evidence="13" type="ORF">SCHCODRAFT_64811</name>
</gene>
<keyword evidence="5" id="KW-0547">Nucleotide-binding</keyword>
<sequence length="1628" mass="180597">MPVAQVTAPSGYMEYSYASISQVVLDGWALTVQAVVKPSVWTDPRIIPAYVALASAVLLVLHAIVASRPAQRMWARLRNVEFEEPVEEPLTVQPASFWSEFKLHVASHGGWTIYAFKVARLIGTLVLLGLSIASFFIDEARRVGTTDLEDDVDVLGKGKWGKKHKHRKQHAHFTKREWLELAMSMTYLYTVLLALITVAAKPHVSKIATRPLCVILFVAFCVYFYRDIVPFFMPGEKPSDRVEGPILWAKIVVSTITAVVIPLFVPHQYEPVEPENPLPPSDEQTASWISFATYAFLDPIIKKALKVNHLTPDDFPPLCDYDRSQFLRKKAFKLVDTFSGAPKRHLFFNLMSLFRYEYVFMASMIILNVLFGFASPVAINRLLDYLETRAYKQPTFEPWFWITWLFLGPSLMAIAIQGYIFVATRMLVRTEAIITQLVFEHALRIRMKAETPNSTPTVSKAPTPDNGSVADQPAGSESSGDETLHSASPTETTTTTTAVGGTKAKKGKGDKEEEGHSSSEALVGKINNLVTTDLNNLVDGRDFLFIILYIPLQIALCIVFLYKILGWSSLVGLAVIIALFPVPGYVAKKIQDVQVARLKRTDARVQTVTETMNVLRMIKLFGWEWKMSERVGAKREEELKWIWKRQMLDMVNGNLNFVIPIFTMMATYITHTAIMGEPLSASKVFSSITVFDMLRDQLHTIFGMIGLTVSAKVSLDRVNDFLKNTELLDEYSGKDSPMEFFAQDEGVSMEEIGFRNAAFTWSEDAAGSLTPSKRNFMLKIEDELLFRRGGINLIIGPTGSGKTSLLMALLGEMHFVPSAPDSWFHLPRSGGVAYAAQESWVQNETIRDNIVFGSPFDEERYKKVLYQCGLERDLTLFEAGDQTEVGEKGLTLSGGQKARVTLARAVYSNAQILLLDDVLAALDVHTAKWIVDKCFCGDLIKGRTVLLVTHNVASTRNIANFVVSLGVDGRIAAQGTVQEVLAHEPELAVEAEKEEAEIKKVEDIEGQPEVPPAEEEAKSDGKLIVAEEVEEGHISWKALKLYLAGLGGNHPMLFFIACIGGILITESFGAFETWYLGYWAGKYEEAADPRDVNVFSYATIYACMLLTGVAIYCVVFIIYTYGSIRASRTIHKQLVDSVLGTTLRWLDTTPTSRVIARCTQDIRSVDGPIAQNLFWLLDMTMSMSVKFVAVVIFSPLFLVPGVAIAALGGYCGEMYIKAQLSVKREMSNARAPVLAHFGAAIAGLTSIRAYGVQSRALSESMERVNRYVRAARAFYNLNRWICIRIDALGGLFAALLAGYLVYFQDQKSSTTGFSLNMAVGFSGMILWWVRILNQFEVEGNSLERIQGYVTIEQEKKPSSDGVPPAYWPASGELKVEKLAARYSADGPKVLHDISFHINSGERIGVVGRTGSGKSSLTLSLLRCIFTEGEVYYDGLLTSGLNLDALRSSITIIPQVPELLSGTLRQNLDPFDQYDDATLNDALRSAGLFALQSEMDEGRITLDSAISSGGSNLSVGQRQILALARAIVRGSKLLILDEATSAIDYKTDNIIQTSLREQLKGDVTLITIAHRLQTIMDADKIMVLDAGRIVEFDKPSELLKKQDGRLKSLVDESGDKARLYAIAEGRERV</sequence>
<dbReference type="CDD" id="cd18604">
    <property type="entry name" value="ABC_6TM_VMR1_D2_like"/>
    <property type="match status" value="1"/>
</dbReference>
<dbReference type="InterPro" id="IPR050173">
    <property type="entry name" value="ABC_transporter_C-like"/>
</dbReference>
<dbReference type="FunFam" id="3.40.50.300:FF:000973">
    <property type="entry name" value="Multidrug resistance-associated protein 4"/>
    <property type="match status" value="1"/>
</dbReference>
<feature type="transmembrane region" description="Helical" evidence="10">
    <location>
        <begin position="1313"/>
        <end position="1332"/>
    </location>
</feature>
<dbReference type="GO" id="GO:0005524">
    <property type="term" value="F:ATP binding"/>
    <property type="evidence" value="ECO:0007669"/>
    <property type="project" value="UniProtKB-KW"/>
</dbReference>
<dbReference type="CDD" id="cd03244">
    <property type="entry name" value="ABCC_MRP_domain2"/>
    <property type="match status" value="1"/>
</dbReference>
<dbReference type="FunFam" id="1.20.1560.10:FF:000013">
    <property type="entry name" value="ABC transporter C family member 2"/>
    <property type="match status" value="1"/>
</dbReference>
<comment type="subcellular location">
    <subcellularLocation>
        <location evidence="1">Membrane</location>
        <topology evidence="1">Multi-pass membrane protein</topology>
    </subcellularLocation>
</comment>
<dbReference type="Gene3D" id="1.20.1560.10">
    <property type="entry name" value="ABC transporter type 1, transmembrane domain"/>
    <property type="match status" value="2"/>
</dbReference>
<feature type="transmembrane region" description="Helical" evidence="10">
    <location>
        <begin position="181"/>
        <end position="200"/>
    </location>
</feature>
<dbReference type="PANTHER" id="PTHR24223">
    <property type="entry name" value="ATP-BINDING CASSETTE SUB-FAMILY C"/>
    <property type="match status" value="1"/>
</dbReference>
<keyword evidence="8 10" id="KW-0472">Membrane</keyword>
<dbReference type="InterPro" id="IPR003593">
    <property type="entry name" value="AAA+_ATPase"/>
</dbReference>
<keyword evidence="3 10" id="KW-0812">Transmembrane</keyword>
<evidence type="ECO:0000256" key="6">
    <source>
        <dbReference type="ARBA" id="ARBA00022840"/>
    </source>
</evidence>
<dbReference type="Pfam" id="PF00664">
    <property type="entry name" value="ABC_membrane"/>
    <property type="match status" value="2"/>
</dbReference>
<dbReference type="PANTHER" id="PTHR24223:SF356">
    <property type="entry name" value="ATP-BINDING CASSETTE TRANSPORTER ABC4"/>
    <property type="match status" value="1"/>
</dbReference>